<dbReference type="EMBL" id="AP009384">
    <property type="protein sequence ID" value="BAF90179.1"/>
    <property type="molecule type" value="Genomic_DNA"/>
</dbReference>
<keyword evidence="2" id="KW-1185">Reference proteome</keyword>
<name>A8HSG8_AZOC5</name>
<evidence type="ECO:0000313" key="1">
    <source>
        <dbReference type="EMBL" id="BAF90179.1"/>
    </source>
</evidence>
<accession>A8HSG8</accession>
<reference evidence="1 2" key="1">
    <citation type="journal article" date="2007" name="Appl. Environ. Microbiol.">
        <title>Rhizobial factors required for stem nodule maturation and maintenance in Sesbania rostrata-Azorhizobium caulinodans ORS571 symbiosis.</title>
        <authorList>
            <person name="Suzuki S."/>
            <person name="Aono T."/>
            <person name="Lee KB."/>
            <person name="Suzuki T."/>
            <person name="Liu CT."/>
            <person name="Miwa H."/>
            <person name="Wakao S."/>
            <person name="Iki T."/>
            <person name="Oyaizu H."/>
        </authorList>
    </citation>
    <scope>NUCLEOTIDE SEQUENCE [LARGE SCALE GENOMIC DNA]</scope>
    <source>
        <strain evidence="2">ATCC 43989 / DSM 5975 / JCM 20966 / LMG 6465 / NBRC 14845 / NCIMB 13405 / ORS 571</strain>
    </source>
</reference>
<reference evidence="1 2" key="5">
    <citation type="journal article" date="2010" name="Appl. Environ. Microbiol.">
        <title>phrR-like gene praR of Azorhizobium caulinodans ORS571 is essential for symbiosis with Sesbania rostrata and is involved in expression of reb genes.</title>
        <authorList>
            <person name="Akiba N."/>
            <person name="Aono T."/>
            <person name="Toyazaki H."/>
            <person name="Sato S."/>
            <person name="Oyaizu H."/>
        </authorList>
    </citation>
    <scope>NUCLEOTIDE SEQUENCE [LARGE SCALE GENOMIC DNA]</scope>
    <source>
        <strain evidence="2">ATCC 43989 / DSM 5975 / JCM 20966 / LMG 6465 / NBRC 14845 / NCIMB 13405 / ORS 571</strain>
    </source>
</reference>
<protein>
    <submittedName>
        <fullName evidence="1">Uncharacterized protein</fullName>
    </submittedName>
</protein>
<dbReference type="Proteomes" id="UP000000270">
    <property type="component" value="Chromosome"/>
</dbReference>
<proteinExistence type="predicted"/>
<dbReference type="KEGG" id="azc:AZC_4181"/>
<reference evidence="1 2" key="3">
    <citation type="journal article" date="2008" name="BMC Genomics">
        <title>The genome of the versatile nitrogen fixer Azorhizobium caulinodans ORS571.</title>
        <authorList>
            <person name="Lee KB."/>
            <person name="Backer P.D."/>
            <person name="Aono T."/>
            <person name="Liu CT."/>
            <person name="Suzuki S."/>
            <person name="Suzuki T."/>
            <person name="Kaneko T."/>
            <person name="Yamada M."/>
            <person name="Tabata S."/>
            <person name="Kupfer D.M."/>
            <person name="Najar F.Z."/>
            <person name="Wiley G.B."/>
            <person name="Roe B."/>
            <person name="Binnewies T.T."/>
            <person name="Ussery D.W."/>
            <person name="D'Haeze W."/>
            <person name="Herder J.D."/>
            <person name="Gevers D."/>
            <person name="Vereecke D."/>
            <person name="Holsters M."/>
            <person name="Oyaizu H."/>
        </authorList>
    </citation>
    <scope>NUCLEOTIDE SEQUENCE [LARGE SCALE GENOMIC DNA]</scope>
    <source>
        <strain evidence="2">ATCC 43989 / DSM 5975 / JCM 20966 / LMG 6465 / NBRC 14845 / NCIMB 13405 / ORS 571</strain>
    </source>
</reference>
<evidence type="ECO:0000313" key="2">
    <source>
        <dbReference type="Proteomes" id="UP000000270"/>
    </source>
</evidence>
<reference evidence="1 2" key="6">
    <citation type="journal article" date="2011" name="Appl. Environ. Microbiol.">
        <title>Involvement of the azorhizobial chromosome partition gene (parA) in the onset of bacteroid differentiation during Sesbania rostrata stem nodule development.</title>
        <authorList>
            <person name="Liu CT."/>
            <person name="Lee KB."/>
            <person name="Wang YS."/>
            <person name="Peng MH."/>
            <person name="Lee KT."/>
            <person name="Suzuki S."/>
            <person name="Suzuki T."/>
            <person name="Oyaizu H."/>
        </authorList>
    </citation>
    <scope>NUCLEOTIDE SEQUENCE [LARGE SCALE GENOMIC DNA]</scope>
    <source>
        <strain evidence="2">ATCC 43989 / DSM 5975 / JCM 20966 / LMG 6465 / NBRC 14845 / NCIMB 13405 / ORS 571</strain>
    </source>
</reference>
<reference evidence="1 2" key="4">
    <citation type="journal article" date="2009" name="Appl. Environ. Microbiol.">
        <title>Comparative genome-wide transcriptional profiling of Azorhizobium caulinodans ORS571 grown under free-living and symbiotic conditions.</title>
        <authorList>
            <person name="Tsukada S."/>
            <person name="Aono T."/>
            <person name="Akiba N."/>
            <person name="Lee KB."/>
            <person name="Liu CT."/>
            <person name="Toyazaki H."/>
            <person name="Oyaizu H."/>
        </authorList>
    </citation>
    <scope>NUCLEOTIDE SEQUENCE [LARGE SCALE GENOMIC DNA]</scope>
    <source>
        <strain evidence="2">ATCC 43989 / DSM 5975 / JCM 20966 / LMG 6465 / NBRC 14845 / NCIMB 13405 / ORS 571</strain>
    </source>
</reference>
<reference evidence="2" key="2">
    <citation type="submission" date="2007-04" db="EMBL/GenBank/DDBJ databases">
        <title>Complete genome sequence of the nitrogen-fixing bacterium Azorhizobium caulinodans ORS571.</title>
        <authorList>
            <person name="Lee K.B."/>
            <person name="Backer P.D."/>
            <person name="Aono T."/>
            <person name="Liu C.T."/>
            <person name="Suzuki S."/>
            <person name="Suzuki T."/>
            <person name="Kaneko T."/>
            <person name="Yamada M."/>
            <person name="Tabata S."/>
            <person name="Kupfer D.M."/>
            <person name="Najar F.Z."/>
            <person name="Wiley G.B."/>
            <person name="Roe B."/>
            <person name="Binnewies T."/>
            <person name="Ussery D."/>
            <person name="Vereecke D."/>
            <person name="Gevers D."/>
            <person name="Holsters M."/>
            <person name="Oyaizu H."/>
        </authorList>
    </citation>
    <scope>NUCLEOTIDE SEQUENCE [LARGE SCALE GENOMIC DNA]</scope>
    <source>
        <strain evidence="2">ATCC 43989 / DSM 5975 / JCM 20966 / LMG 6465 / NBRC 14845 / NCIMB 13405 / ORS 571</strain>
    </source>
</reference>
<dbReference type="HOGENOM" id="CLU_3211852_0_0_5"/>
<sequence>MCVLPVVTRPAEGRRQFSLHRLCLQIACLNARSNFLSGRTGLKF</sequence>
<dbReference type="AlphaFoldDB" id="A8HSG8"/>
<gene>
    <name evidence="1" type="ordered locus">AZC_4181</name>
</gene>
<organism evidence="1 2">
    <name type="scientific">Azorhizobium caulinodans (strain ATCC 43989 / DSM 5975 / JCM 20966 / LMG 6465 / NBRC 14845 / NCIMB 13405 / ORS 571)</name>
    <dbReference type="NCBI Taxonomy" id="438753"/>
    <lineage>
        <taxon>Bacteria</taxon>
        <taxon>Pseudomonadati</taxon>
        <taxon>Pseudomonadota</taxon>
        <taxon>Alphaproteobacteria</taxon>
        <taxon>Hyphomicrobiales</taxon>
        <taxon>Xanthobacteraceae</taxon>
        <taxon>Azorhizobium</taxon>
    </lineage>
</organism>
<dbReference type="STRING" id="438753.AZC_4181"/>